<evidence type="ECO:0000313" key="9">
    <source>
        <dbReference type="EMBL" id="MED6126219.1"/>
    </source>
</evidence>
<protein>
    <recommendedName>
        <fullName evidence="8">Peptidase S54 rhomboid domain-containing protein</fullName>
    </recommendedName>
</protein>
<comment type="caution">
    <text evidence="9">The sequence shown here is derived from an EMBL/GenBank/DDBJ whole genome shotgun (WGS) entry which is preliminary data.</text>
</comment>
<comment type="subcellular location">
    <subcellularLocation>
        <location evidence="1">Membrane</location>
        <topology evidence="1">Multi-pass membrane protein</topology>
    </subcellularLocation>
</comment>
<reference evidence="9 10" key="1">
    <citation type="journal article" date="2023" name="Plants (Basel)">
        <title>Bridging the Gap: Combining Genomics and Transcriptomics Approaches to Understand Stylosanthes scabra, an Orphan Legume from the Brazilian Caatinga.</title>
        <authorList>
            <person name="Ferreira-Neto J.R.C."/>
            <person name="da Silva M.D."/>
            <person name="Binneck E."/>
            <person name="de Melo N.F."/>
            <person name="da Silva R.H."/>
            <person name="de Melo A.L.T.M."/>
            <person name="Pandolfi V."/>
            <person name="Bustamante F.O."/>
            <person name="Brasileiro-Vidal A.C."/>
            <person name="Benko-Iseppon A.M."/>
        </authorList>
    </citation>
    <scope>NUCLEOTIDE SEQUENCE [LARGE SCALE GENOMIC DNA]</scope>
    <source>
        <tissue evidence="9">Leaves</tissue>
    </source>
</reference>
<accession>A0ABU6RQI4</accession>
<feature type="transmembrane region" description="Helical" evidence="7">
    <location>
        <begin position="263"/>
        <end position="281"/>
    </location>
</feature>
<evidence type="ECO:0000256" key="7">
    <source>
        <dbReference type="SAM" id="Phobius"/>
    </source>
</evidence>
<evidence type="ECO:0000313" key="10">
    <source>
        <dbReference type="Proteomes" id="UP001341840"/>
    </source>
</evidence>
<feature type="domain" description="Peptidase S54 rhomboid" evidence="8">
    <location>
        <begin position="184"/>
        <end position="335"/>
    </location>
</feature>
<dbReference type="Pfam" id="PF01694">
    <property type="entry name" value="Rhomboid"/>
    <property type="match status" value="1"/>
</dbReference>
<evidence type="ECO:0000259" key="8">
    <source>
        <dbReference type="Pfam" id="PF01694"/>
    </source>
</evidence>
<dbReference type="SUPFAM" id="SSF144091">
    <property type="entry name" value="Rhomboid-like"/>
    <property type="match status" value="1"/>
</dbReference>
<evidence type="ECO:0000256" key="4">
    <source>
        <dbReference type="ARBA" id="ARBA00022801"/>
    </source>
</evidence>
<dbReference type="PANTHER" id="PTHR43731:SF14">
    <property type="entry name" value="PRESENILIN-ASSOCIATED RHOMBOID-LIKE PROTEIN, MITOCHONDRIAL"/>
    <property type="match status" value="1"/>
</dbReference>
<evidence type="ECO:0000256" key="6">
    <source>
        <dbReference type="ARBA" id="ARBA00023136"/>
    </source>
</evidence>
<keyword evidence="4" id="KW-0378">Hydrolase</keyword>
<feature type="transmembrane region" description="Helical" evidence="7">
    <location>
        <begin position="146"/>
        <end position="165"/>
    </location>
</feature>
<feature type="transmembrane region" description="Helical" evidence="7">
    <location>
        <begin position="287"/>
        <end position="306"/>
    </location>
</feature>
<dbReference type="Gene3D" id="1.20.1540.10">
    <property type="entry name" value="Rhomboid-like"/>
    <property type="match status" value="1"/>
</dbReference>
<keyword evidence="3 7" id="KW-0812">Transmembrane</keyword>
<organism evidence="9 10">
    <name type="scientific">Stylosanthes scabra</name>
    <dbReference type="NCBI Taxonomy" id="79078"/>
    <lineage>
        <taxon>Eukaryota</taxon>
        <taxon>Viridiplantae</taxon>
        <taxon>Streptophyta</taxon>
        <taxon>Embryophyta</taxon>
        <taxon>Tracheophyta</taxon>
        <taxon>Spermatophyta</taxon>
        <taxon>Magnoliopsida</taxon>
        <taxon>eudicotyledons</taxon>
        <taxon>Gunneridae</taxon>
        <taxon>Pentapetalae</taxon>
        <taxon>rosids</taxon>
        <taxon>fabids</taxon>
        <taxon>Fabales</taxon>
        <taxon>Fabaceae</taxon>
        <taxon>Papilionoideae</taxon>
        <taxon>50 kb inversion clade</taxon>
        <taxon>dalbergioids sensu lato</taxon>
        <taxon>Dalbergieae</taxon>
        <taxon>Pterocarpus clade</taxon>
        <taxon>Stylosanthes</taxon>
    </lineage>
</organism>
<evidence type="ECO:0000256" key="2">
    <source>
        <dbReference type="ARBA" id="ARBA00009045"/>
    </source>
</evidence>
<evidence type="ECO:0000256" key="3">
    <source>
        <dbReference type="ARBA" id="ARBA00022692"/>
    </source>
</evidence>
<name>A0ABU6RQI4_9FABA</name>
<evidence type="ECO:0000256" key="1">
    <source>
        <dbReference type="ARBA" id="ARBA00004141"/>
    </source>
</evidence>
<dbReference type="InterPro" id="IPR022764">
    <property type="entry name" value="Peptidase_S54_rhomboid_dom"/>
</dbReference>
<dbReference type="InterPro" id="IPR035952">
    <property type="entry name" value="Rhomboid-like_sf"/>
</dbReference>
<sequence length="343" mass="39052">MQSLLRNLVTNHHHRHHHLSATLHRNIFHSHTPHSSLPKPPFSSRQQQLLHLRNRIPTTTTSFFATSPLPLHHSHSCRSFLTQIRGFLSNPLLASNFRTFSNTNHLLHFRSKIPKSLFQRRSFGFNPSPDLYRGWRSWFNRLTPNVMVLGLIVANFAVFLLWRIADKSFMINNFTISLDNFKSGRLHTLITSAFSHIQFEHLFSNMIGLYFFGMNVGRNFGPEYLLKLYLAGAVGGSIFYLVHKAYKSRTSKDWGFKNHSRDIALGASAAVNAIVLLDIFLFPKATIYFNLLIPVPAILLGVLYIGKDVYIMIKGDSYVSGSAHLGGAVVAAIAWARIRKRIF</sequence>
<feature type="transmembrane region" description="Helical" evidence="7">
    <location>
        <begin position="224"/>
        <end position="242"/>
    </location>
</feature>
<proteinExistence type="inferred from homology"/>
<evidence type="ECO:0000256" key="5">
    <source>
        <dbReference type="ARBA" id="ARBA00022989"/>
    </source>
</evidence>
<keyword evidence="5 7" id="KW-1133">Transmembrane helix</keyword>
<gene>
    <name evidence="9" type="ORF">PIB30_076196</name>
</gene>
<dbReference type="Proteomes" id="UP001341840">
    <property type="component" value="Unassembled WGS sequence"/>
</dbReference>
<dbReference type="EMBL" id="JASCZI010031200">
    <property type="protein sequence ID" value="MED6126219.1"/>
    <property type="molecule type" value="Genomic_DNA"/>
</dbReference>
<dbReference type="PANTHER" id="PTHR43731">
    <property type="entry name" value="RHOMBOID PROTEASE"/>
    <property type="match status" value="1"/>
</dbReference>
<comment type="similarity">
    <text evidence="2">Belongs to the peptidase S54 family.</text>
</comment>
<dbReference type="InterPro" id="IPR050925">
    <property type="entry name" value="Rhomboid_protease_S54"/>
</dbReference>
<keyword evidence="10" id="KW-1185">Reference proteome</keyword>
<keyword evidence="6 7" id="KW-0472">Membrane</keyword>